<gene>
    <name evidence="1" type="ORF">UG56_002135</name>
</gene>
<comment type="caution">
    <text evidence="1">The sequence shown here is derived from an EMBL/GenBank/DDBJ whole genome shotgun (WGS) entry which is preliminary data.</text>
</comment>
<organism evidence="1 2">
    <name type="scientific">Nocardioides luteus</name>
    <dbReference type="NCBI Taxonomy" id="1844"/>
    <lineage>
        <taxon>Bacteria</taxon>
        <taxon>Bacillati</taxon>
        <taxon>Actinomycetota</taxon>
        <taxon>Actinomycetes</taxon>
        <taxon>Propionibacteriales</taxon>
        <taxon>Nocardioidaceae</taxon>
        <taxon>Nocardioides</taxon>
    </lineage>
</organism>
<name>A0A1J4NAS5_9ACTN</name>
<dbReference type="OrthoDB" id="5672604at2"/>
<protein>
    <submittedName>
        <fullName evidence="1">Uncharacterized protein</fullName>
    </submittedName>
</protein>
<evidence type="ECO:0000313" key="1">
    <source>
        <dbReference type="EMBL" id="OIJ28598.1"/>
    </source>
</evidence>
<dbReference type="STRING" id="1844.UG56_002135"/>
<dbReference type="InterPro" id="IPR029044">
    <property type="entry name" value="Nucleotide-diphossugar_trans"/>
</dbReference>
<dbReference type="SUPFAM" id="SSF53448">
    <property type="entry name" value="Nucleotide-diphospho-sugar transferases"/>
    <property type="match status" value="1"/>
</dbReference>
<accession>A0A1J4NAS5</accession>
<dbReference type="Proteomes" id="UP000033772">
    <property type="component" value="Unassembled WGS sequence"/>
</dbReference>
<dbReference type="Gene3D" id="3.90.550.10">
    <property type="entry name" value="Spore Coat Polysaccharide Biosynthesis Protein SpsA, Chain A"/>
    <property type="match status" value="1"/>
</dbReference>
<proteinExistence type="predicted"/>
<dbReference type="EMBL" id="JZDQ02000002">
    <property type="protein sequence ID" value="OIJ28598.1"/>
    <property type="molecule type" value="Genomic_DNA"/>
</dbReference>
<evidence type="ECO:0000313" key="2">
    <source>
        <dbReference type="Proteomes" id="UP000033772"/>
    </source>
</evidence>
<keyword evidence="2" id="KW-1185">Reference proteome</keyword>
<dbReference type="AlphaFoldDB" id="A0A1J4NAS5"/>
<dbReference type="RefSeq" id="WP_045547115.1">
    <property type="nucleotide sequence ID" value="NZ_JZDQ02000002.1"/>
</dbReference>
<sequence>MASPARRLARQLLPERLRQSLTARVPSISEGAPQPAKPAPISIEVEPLVVAADLEGAVNAAGGGFYERAWALFQGIPVEQWAAKAADEYVMSGLHVDPDATRATLRDLAESGAAYVPGRAWLAMTSRVFGFGDQELARSLYARLDEAVGDGTKGDTKWVVESRDWLRSWVAADNDEPEAPAAPEGTVSYAVVDYGHPGRSRASANIGDHVQTLASLGHVVRHKDLEFTGESELDDLAERLRDRVRPERVREGLSAKVQLMTLQRDASMYQPVPKDTWMLGFGWYMHPIFEMRYGMPFHKNLRPIFVSFHCSTRAMMTDETIDYLKQYAPIGCRDWTTVDILLSVGVPAFFSGCLTTTVSTVFPDATELPGPDAPVGYVDVFDGSIPEGAPTYAQGGLDEVRFRPFVQNIDDAITMLEGYRRDHRKLVTSRLHCYLPGRSIGIDIDFRPKNLSDPRFAGLNPLTPDEFDGIRESMNDRLEKILTKIFSGASVEDVYTLWREMNAAEVEIARERRAGARKVGELVSSIAEDVRSNPVRTPEQVPADAIHVAVSARPKQRPKLRRLIKSIAAYSSRPVHLWVHTGGTDLRLDELARPGITLSALDVSGFDGIKQPDGSLLPIGQLERLVVADLLPDVDKLVILPVSAVLTEDIAGLADTDLEGNLLAATDVVGTRGVSGFQQIHAAANKQAERTTEAAELRRDGHQRHAFDFDAFDIEVLVLDAKQWRDKGLLASLAPYVETYGMTYRNVVLLEVGPHRTVLPERWNAIPGKTSVNKPALARLP</sequence>
<reference evidence="1" key="1">
    <citation type="submission" date="2016-10" db="EMBL/GenBank/DDBJ databases">
        <title>Draft Genome Sequence of Nocardioides luteus Strain BAFB, an Alkane-Degrading Bacterium Isolated from JP-7 Polluted Soil.</title>
        <authorList>
            <person name="Brown L."/>
            <person name="Ruiz O.N."/>
            <person name="Gunasekera T."/>
        </authorList>
    </citation>
    <scope>NUCLEOTIDE SEQUENCE [LARGE SCALE GENOMIC DNA]</scope>
    <source>
        <strain evidence="1">BAFB</strain>
    </source>
</reference>